<proteinExistence type="predicted"/>
<dbReference type="PANTHER" id="PTHR21580:SF28">
    <property type="entry name" value="BOREALIN N-TERMINAL DOMAIN-CONTAINING PROTEIN-RELATED"/>
    <property type="match status" value="1"/>
</dbReference>
<dbReference type="Pfam" id="PF07004">
    <property type="entry name" value="SHIPPO-rpt"/>
    <property type="match status" value="9"/>
</dbReference>
<keyword evidence="2" id="KW-1185">Reference proteome</keyword>
<accession>A0A9P0NDC5</accession>
<dbReference type="PANTHER" id="PTHR21580">
    <property type="entry name" value="SHIPPO-1-RELATED"/>
    <property type="match status" value="1"/>
</dbReference>
<dbReference type="Proteomes" id="UP001153620">
    <property type="component" value="Chromosome 1"/>
</dbReference>
<reference evidence="1" key="1">
    <citation type="submission" date="2022-01" db="EMBL/GenBank/DDBJ databases">
        <authorList>
            <person name="King R."/>
        </authorList>
    </citation>
    <scope>NUCLEOTIDE SEQUENCE</scope>
</reference>
<evidence type="ECO:0000313" key="2">
    <source>
        <dbReference type="Proteomes" id="UP001153620"/>
    </source>
</evidence>
<dbReference type="InterPro" id="IPR010736">
    <property type="entry name" value="SHIPPO-rpt"/>
</dbReference>
<evidence type="ECO:0000313" key="1">
    <source>
        <dbReference type="EMBL" id="CAH1711407.1"/>
    </source>
</evidence>
<dbReference type="EMBL" id="OU895877">
    <property type="protein sequence ID" value="CAH1711407.1"/>
    <property type="molecule type" value="Genomic_DNA"/>
</dbReference>
<reference evidence="1" key="2">
    <citation type="submission" date="2022-10" db="EMBL/GenBank/DDBJ databases">
        <authorList>
            <consortium name="ENA_rothamsted_submissions"/>
            <consortium name="culmorum"/>
            <person name="King R."/>
        </authorList>
    </citation>
    <scope>NUCLEOTIDE SEQUENCE</scope>
</reference>
<dbReference type="GO" id="GO:0005856">
    <property type="term" value="C:cytoskeleton"/>
    <property type="evidence" value="ECO:0007669"/>
    <property type="project" value="TreeGrafter"/>
</dbReference>
<dbReference type="OrthoDB" id="5382468at2759"/>
<sequence length="376" mass="41295">MGGFEQRQWTPTKKRGLIAAEMHNPGPACVQLPQLLGTKILDSKKSAAPAFSFGSRHQNNTRTIGPGPSAYNIVGLAAKGKDTPPQISLQSRAKSTKIIETPGAGDYHIEKSDKYIVSSAPKYTFGVKKYSGLSNSGETPAPNFYDTDKSKLDNTPSYTFGVKTNVKQEYVTPGPNVYDVDKHDNTPSYTFGVKTNIQKDNGVPGVGTYDSEKFSLDHTPAYTFGVKTNIKQEYVTPGPNVYDVDKHDNTPSYSFGVKTNIQKDNGTPGVGTYNTENVSFDHTPAFSFGIKPNPLKMPILPGPCDYQPEKLRQFTGPSYSFGIKVNPNDRPECETRSVTPTSELAEKQIDIDQEFAKELVVTRTKTKTHKIAHKRA</sequence>
<protein>
    <submittedName>
        <fullName evidence="1">Uncharacterized protein</fullName>
    </submittedName>
</protein>
<dbReference type="AlphaFoldDB" id="A0A9P0NDC5"/>
<name>A0A9P0NDC5_9DIPT</name>
<dbReference type="InterPro" id="IPR051291">
    <property type="entry name" value="CIMAP"/>
</dbReference>
<organism evidence="1 2">
    <name type="scientific">Chironomus riparius</name>
    <dbReference type="NCBI Taxonomy" id="315576"/>
    <lineage>
        <taxon>Eukaryota</taxon>
        <taxon>Metazoa</taxon>
        <taxon>Ecdysozoa</taxon>
        <taxon>Arthropoda</taxon>
        <taxon>Hexapoda</taxon>
        <taxon>Insecta</taxon>
        <taxon>Pterygota</taxon>
        <taxon>Neoptera</taxon>
        <taxon>Endopterygota</taxon>
        <taxon>Diptera</taxon>
        <taxon>Nematocera</taxon>
        <taxon>Chironomoidea</taxon>
        <taxon>Chironomidae</taxon>
        <taxon>Chironominae</taxon>
        <taxon>Chironomus</taxon>
    </lineage>
</organism>
<gene>
    <name evidence="1" type="ORF">CHIRRI_LOCUS2078</name>
</gene>